<protein>
    <submittedName>
        <fullName evidence="1">Uncharacterized protein</fullName>
    </submittedName>
</protein>
<name>A0A6M0SWV0_CLOBO</name>
<reference evidence="1 2" key="1">
    <citation type="submission" date="2019-02" db="EMBL/GenBank/DDBJ databases">
        <title>Genome sequencing of Clostridium botulinum clinical isolates.</title>
        <authorList>
            <person name="Brunt J."/>
            <person name="Van Vliet A.H.M."/>
            <person name="Stringer S.C."/>
            <person name="Grant K.A."/>
            <person name="Carter A.C."/>
            <person name="Peck M.W."/>
        </authorList>
    </citation>
    <scope>NUCLEOTIDE SEQUENCE [LARGE SCALE GENOMIC DNA]</scope>
    <source>
        <strain evidence="1 2">H113700579</strain>
    </source>
</reference>
<evidence type="ECO:0000313" key="2">
    <source>
        <dbReference type="Proteomes" id="UP000472355"/>
    </source>
</evidence>
<sequence>MIKIKLNDVLLKDNIIYCLVIDLENNNIETFGNKDELKYDGLLKTHFYDMDTIYNLNDFLERQQLPKLFKQGEVVCIICKPQSDIIVGLLYHEERNFMECYKSVKEINLIW</sequence>
<dbReference type="Proteomes" id="UP000472355">
    <property type="component" value="Unassembled WGS sequence"/>
</dbReference>
<accession>A0A6M0SWV0</accession>
<comment type="caution">
    <text evidence="1">The sequence shown here is derived from an EMBL/GenBank/DDBJ whole genome shotgun (WGS) entry which is preliminary data.</text>
</comment>
<evidence type="ECO:0000313" key="1">
    <source>
        <dbReference type="EMBL" id="NFA44205.1"/>
    </source>
</evidence>
<dbReference type="EMBL" id="SGKU01000065">
    <property type="protein sequence ID" value="NFA44205.1"/>
    <property type="molecule type" value="Genomic_DNA"/>
</dbReference>
<organism evidence="1 2">
    <name type="scientific">Clostridium botulinum</name>
    <dbReference type="NCBI Taxonomy" id="1491"/>
    <lineage>
        <taxon>Bacteria</taxon>
        <taxon>Bacillati</taxon>
        <taxon>Bacillota</taxon>
        <taxon>Clostridia</taxon>
        <taxon>Eubacteriales</taxon>
        <taxon>Clostridiaceae</taxon>
        <taxon>Clostridium</taxon>
    </lineage>
</organism>
<dbReference type="AlphaFoldDB" id="A0A6M0SWV0"/>
<proteinExistence type="predicted"/>
<gene>
    <name evidence="1" type="ORF">EXM65_16940</name>
</gene>